<gene>
    <name evidence="1" type="ORF">JMUB3936_0602</name>
</gene>
<dbReference type="AlphaFoldDB" id="A0A510KRF0"/>
<evidence type="ECO:0000313" key="2">
    <source>
        <dbReference type="Proteomes" id="UP000321944"/>
    </source>
</evidence>
<proteinExistence type="predicted"/>
<dbReference type="EMBL" id="AP019841">
    <property type="protein sequence ID" value="BBM54318.1"/>
    <property type="molecule type" value="Genomic_DNA"/>
</dbReference>
<name>A0A510KRF0_9FUSO</name>
<protein>
    <submittedName>
        <fullName evidence="1">Uncharacterized protein</fullName>
    </submittedName>
</protein>
<dbReference type="PROSITE" id="PS51257">
    <property type="entry name" value="PROKAR_LIPOPROTEIN"/>
    <property type="match status" value="1"/>
</dbReference>
<sequence length="58" mass="6724">MRENKFCKVELLNLLCLILISCVEYGVRAGFGTELVWIRAWTGIYKDQENRWLETGSG</sequence>
<organism evidence="1 2">
    <name type="scientific">Leptotrichia wadei</name>
    <dbReference type="NCBI Taxonomy" id="157687"/>
    <lineage>
        <taxon>Bacteria</taxon>
        <taxon>Fusobacteriati</taxon>
        <taxon>Fusobacteriota</taxon>
        <taxon>Fusobacteriia</taxon>
        <taxon>Fusobacteriales</taxon>
        <taxon>Leptotrichiaceae</taxon>
        <taxon>Leptotrichia</taxon>
    </lineage>
</organism>
<dbReference type="Proteomes" id="UP000321944">
    <property type="component" value="Chromosome"/>
</dbReference>
<reference evidence="1 2" key="1">
    <citation type="submission" date="2019-07" db="EMBL/GenBank/DDBJ databases">
        <title>Complete Genome Sequence of Leptotrichia wadei Strain JMUB3936.</title>
        <authorList>
            <person name="Watanabe S."/>
            <person name="Cui L."/>
        </authorList>
    </citation>
    <scope>NUCLEOTIDE SEQUENCE [LARGE SCALE GENOMIC DNA]</scope>
    <source>
        <strain evidence="1 2">JMUB3936</strain>
    </source>
</reference>
<accession>A0A510KRF0</accession>
<evidence type="ECO:0000313" key="1">
    <source>
        <dbReference type="EMBL" id="BBM54318.1"/>
    </source>
</evidence>